<dbReference type="AlphaFoldDB" id="A0AAD5QGD2"/>
<sequence length="91" mass="10462">MERCDRLKLRREQISEKNGDTRQDTVVLSPRASSGLYEEVLIRRSRRRLLNDGRRSTGRPASDALDECSSSLNEMLMLEELVVDVFSSFLT</sequence>
<gene>
    <name evidence="2" type="ORF">KIN20_006841</name>
</gene>
<name>A0AAD5QGD2_PARTN</name>
<dbReference type="Proteomes" id="UP001196413">
    <property type="component" value="Unassembled WGS sequence"/>
</dbReference>
<reference evidence="2" key="1">
    <citation type="submission" date="2021-06" db="EMBL/GenBank/DDBJ databases">
        <title>Parelaphostrongylus tenuis whole genome reference sequence.</title>
        <authorList>
            <person name="Garwood T.J."/>
            <person name="Larsen P.A."/>
            <person name="Fountain-Jones N.M."/>
            <person name="Garbe J.R."/>
            <person name="Macchietto M.G."/>
            <person name="Kania S.A."/>
            <person name="Gerhold R.W."/>
            <person name="Richards J.E."/>
            <person name="Wolf T.M."/>
        </authorList>
    </citation>
    <scope>NUCLEOTIDE SEQUENCE</scope>
    <source>
        <strain evidence="2">MNPRO001-30</strain>
        <tissue evidence="2">Meninges</tissue>
    </source>
</reference>
<protein>
    <submittedName>
        <fullName evidence="2">Uncharacterized protein</fullName>
    </submittedName>
</protein>
<proteinExistence type="predicted"/>
<organism evidence="2 3">
    <name type="scientific">Parelaphostrongylus tenuis</name>
    <name type="common">Meningeal worm</name>
    <dbReference type="NCBI Taxonomy" id="148309"/>
    <lineage>
        <taxon>Eukaryota</taxon>
        <taxon>Metazoa</taxon>
        <taxon>Ecdysozoa</taxon>
        <taxon>Nematoda</taxon>
        <taxon>Chromadorea</taxon>
        <taxon>Rhabditida</taxon>
        <taxon>Rhabditina</taxon>
        <taxon>Rhabditomorpha</taxon>
        <taxon>Strongyloidea</taxon>
        <taxon>Metastrongylidae</taxon>
        <taxon>Parelaphostrongylus</taxon>
    </lineage>
</organism>
<keyword evidence="3" id="KW-1185">Reference proteome</keyword>
<evidence type="ECO:0000313" key="3">
    <source>
        <dbReference type="Proteomes" id="UP001196413"/>
    </source>
</evidence>
<accession>A0AAD5QGD2</accession>
<feature type="region of interest" description="Disordered" evidence="1">
    <location>
        <begin position="1"/>
        <end position="22"/>
    </location>
</feature>
<dbReference type="EMBL" id="JAHQIW010000966">
    <property type="protein sequence ID" value="KAJ1350923.1"/>
    <property type="molecule type" value="Genomic_DNA"/>
</dbReference>
<evidence type="ECO:0000256" key="1">
    <source>
        <dbReference type="SAM" id="MobiDB-lite"/>
    </source>
</evidence>
<comment type="caution">
    <text evidence="2">The sequence shown here is derived from an EMBL/GenBank/DDBJ whole genome shotgun (WGS) entry which is preliminary data.</text>
</comment>
<evidence type="ECO:0000313" key="2">
    <source>
        <dbReference type="EMBL" id="KAJ1350923.1"/>
    </source>
</evidence>